<dbReference type="GO" id="GO:0010181">
    <property type="term" value="F:FMN binding"/>
    <property type="evidence" value="ECO:0007669"/>
    <property type="project" value="InterPro"/>
</dbReference>
<comment type="caution">
    <text evidence="3">The sequence shown here is derived from an EMBL/GenBank/DDBJ whole genome shotgun (WGS) entry which is preliminary data.</text>
</comment>
<dbReference type="RefSeq" id="WP_075131131.1">
    <property type="nucleotide sequence ID" value="NZ_MSIF01000001.1"/>
</dbReference>
<feature type="domain" description="Flavin reductase like" evidence="2">
    <location>
        <begin position="20"/>
        <end position="158"/>
    </location>
</feature>
<proteinExistence type="predicted"/>
<evidence type="ECO:0000313" key="4">
    <source>
        <dbReference type="Proteomes" id="UP000185696"/>
    </source>
</evidence>
<dbReference type="OrthoDB" id="9792858at2"/>
<dbReference type="SUPFAM" id="SSF50475">
    <property type="entry name" value="FMN-binding split barrel"/>
    <property type="match status" value="1"/>
</dbReference>
<evidence type="ECO:0000259" key="2">
    <source>
        <dbReference type="SMART" id="SM00903"/>
    </source>
</evidence>
<keyword evidence="1" id="KW-0560">Oxidoreductase</keyword>
<dbReference type="AlphaFoldDB" id="A0A7Z1B031"/>
<dbReference type="PANTHER" id="PTHR30466">
    <property type="entry name" value="FLAVIN REDUCTASE"/>
    <property type="match status" value="1"/>
</dbReference>
<protein>
    <recommendedName>
        <fullName evidence="2">Flavin reductase like domain-containing protein</fullName>
    </recommendedName>
</protein>
<organism evidence="3 4">
    <name type="scientific">Actinophytocola xinjiangensis</name>
    <dbReference type="NCBI Taxonomy" id="485602"/>
    <lineage>
        <taxon>Bacteria</taxon>
        <taxon>Bacillati</taxon>
        <taxon>Actinomycetota</taxon>
        <taxon>Actinomycetes</taxon>
        <taxon>Pseudonocardiales</taxon>
        <taxon>Pseudonocardiaceae</taxon>
    </lineage>
</organism>
<evidence type="ECO:0000256" key="1">
    <source>
        <dbReference type="ARBA" id="ARBA00023002"/>
    </source>
</evidence>
<sequence>MPRTDHRGGTVDPTRFRTLLGRFASGVTVITYPGPDGVRGLTVNAFASVSLRPPLVLVSVDRASRAGRALGAVPFTVNILAAGQRDLAVHFAGGRRLSEVAWRGDGGGRRLAGCLAYVDCEPWSRHDGGDHVLVLGLVTGTAIGTGAPLLFYQGGFTAIADFPTEDHDRHP</sequence>
<dbReference type="InterPro" id="IPR012349">
    <property type="entry name" value="Split_barrel_FMN-bd"/>
</dbReference>
<reference evidence="3 4" key="1">
    <citation type="submission" date="2016-12" db="EMBL/GenBank/DDBJ databases">
        <title>The draft genome sequence of Actinophytocola xinjiangensis.</title>
        <authorList>
            <person name="Wang W."/>
            <person name="Yuan L."/>
        </authorList>
    </citation>
    <scope>NUCLEOTIDE SEQUENCE [LARGE SCALE GENOMIC DNA]</scope>
    <source>
        <strain evidence="3 4">CGMCC 4.4663</strain>
    </source>
</reference>
<dbReference type="InterPro" id="IPR050268">
    <property type="entry name" value="NADH-dep_flavin_reductase"/>
</dbReference>
<dbReference type="InterPro" id="IPR002563">
    <property type="entry name" value="Flavin_Rdtase-like_dom"/>
</dbReference>
<dbReference type="EMBL" id="MSIF01000001">
    <property type="protein sequence ID" value="OLF14184.1"/>
    <property type="molecule type" value="Genomic_DNA"/>
</dbReference>
<dbReference type="PANTHER" id="PTHR30466:SF1">
    <property type="entry name" value="FMN REDUCTASE (NADH) RUTF"/>
    <property type="match status" value="1"/>
</dbReference>
<evidence type="ECO:0000313" key="3">
    <source>
        <dbReference type="EMBL" id="OLF14184.1"/>
    </source>
</evidence>
<dbReference type="Gene3D" id="2.30.110.10">
    <property type="entry name" value="Electron Transport, Fmn-binding Protein, Chain A"/>
    <property type="match status" value="1"/>
</dbReference>
<gene>
    <name evidence="3" type="ORF">BLA60_03280</name>
</gene>
<dbReference type="Pfam" id="PF01613">
    <property type="entry name" value="Flavin_Reduct"/>
    <property type="match status" value="1"/>
</dbReference>
<accession>A0A7Z1B031</accession>
<dbReference type="Proteomes" id="UP000185696">
    <property type="component" value="Unassembled WGS sequence"/>
</dbReference>
<keyword evidence="4" id="KW-1185">Reference proteome</keyword>
<name>A0A7Z1B031_9PSEU</name>
<dbReference type="SMART" id="SM00903">
    <property type="entry name" value="Flavin_Reduct"/>
    <property type="match status" value="1"/>
</dbReference>
<dbReference type="GO" id="GO:0042602">
    <property type="term" value="F:riboflavin reductase (NADPH) activity"/>
    <property type="evidence" value="ECO:0007669"/>
    <property type="project" value="TreeGrafter"/>
</dbReference>